<comment type="caution">
    <text evidence="2">The sequence shown here is derived from an EMBL/GenBank/DDBJ whole genome shotgun (WGS) entry which is preliminary data.</text>
</comment>
<protein>
    <recommendedName>
        <fullName evidence="1">PilZ domain-containing protein</fullName>
    </recommendedName>
</protein>
<dbReference type="EMBL" id="BMID01000001">
    <property type="protein sequence ID" value="GGA10902.1"/>
    <property type="molecule type" value="Genomic_DNA"/>
</dbReference>
<proteinExistence type="predicted"/>
<dbReference type="Pfam" id="PF07238">
    <property type="entry name" value="PilZ"/>
    <property type="match status" value="1"/>
</dbReference>
<evidence type="ECO:0000313" key="2">
    <source>
        <dbReference type="EMBL" id="GGA10902.1"/>
    </source>
</evidence>
<dbReference type="InterPro" id="IPR009875">
    <property type="entry name" value="PilZ_domain"/>
</dbReference>
<dbReference type="Proteomes" id="UP000603317">
    <property type="component" value="Unassembled WGS sequence"/>
</dbReference>
<feature type="domain" description="PilZ" evidence="1">
    <location>
        <begin position="6"/>
        <end position="89"/>
    </location>
</feature>
<name>A0ABQ1FFI6_9SPHN</name>
<gene>
    <name evidence="2" type="ORF">GCM10010923_21860</name>
</gene>
<reference evidence="3" key="1">
    <citation type="journal article" date="2019" name="Int. J. Syst. Evol. Microbiol.">
        <title>The Global Catalogue of Microorganisms (GCM) 10K type strain sequencing project: providing services to taxonomists for standard genome sequencing and annotation.</title>
        <authorList>
            <consortium name="The Broad Institute Genomics Platform"/>
            <consortium name="The Broad Institute Genome Sequencing Center for Infectious Disease"/>
            <person name="Wu L."/>
            <person name="Ma J."/>
        </authorList>
    </citation>
    <scope>NUCLEOTIDE SEQUENCE [LARGE SCALE GENOMIC DNA]</scope>
    <source>
        <strain evidence="3">CGMCC 1.15297</strain>
    </source>
</reference>
<accession>A0ABQ1FFI6</accession>
<evidence type="ECO:0000259" key="1">
    <source>
        <dbReference type="Pfam" id="PF07238"/>
    </source>
</evidence>
<keyword evidence="3" id="KW-1185">Reference proteome</keyword>
<evidence type="ECO:0000313" key="3">
    <source>
        <dbReference type="Proteomes" id="UP000603317"/>
    </source>
</evidence>
<dbReference type="SUPFAM" id="SSF141371">
    <property type="entry name" value="PilZ domain-like"/>
    <property type="match status" value="1"/>
</dbReference>
<dbReference type="RefSeq" id="WP_188642718.1">
    <property type="nucleotide sequence ID" value="NZ_BMID01000001.1"/>
</dbReference>
<sequence>MQDIDNRDRERDSLFLMADLRLRGESDVQRVKVRNLSKGGMMAEGAPVPERGQSISVNLRNIGWVDGSVAWVQDNRFGIAFANEIEPKAARAPIVVGEGAPRYTRPVGEAKDRGSVRKI</sequence>
<organism evidence="2 3">
    <name type="scientific">Blastomonas marina</name>
    <dbReference type="NCBI Taxonomy" id="1867408"/>
    <lineage>
        <taxon>Bacteria</taxon>
        <taxon>Pseudomonadati</taxon>
        <taxon>Pseudomonadota</taxon>
        <taxon>Alphaproteobacteria</taxon>
        <taxon>Sphingomonadales</taxon>
        <taxon>Sphingomonadaceae</taxon>
        <taxon>Blastomonas</taxon>
    </lineage>
</organism>